<dbReference type="AlphaFoldDB" id="A0A5E7NBH2"/>
<evidence type="ECO:0000313" key="2">
    <source>
        <dbReference type="EMBL" id="VVP33413.1"/>
    </source>
</evidence>
<sequence>MGAGDIGCQNNAGVTSVYARRMGMSWEGRIKFYCPCKCAARSMPEAGGALNIYLQIIG</sequence>
<evidence type="ECO:0000313" key="3">
    <source>
        <dbReference type="Proteomes" id="UP000325779"/>
    </source>
</evidence>
<dbReference type="Proteomes" id="UP000325779">
    <property type="component" value="Unassembled WGS sequence"/>
</dbReference>
<gene>
    <name evidence="1" type="ORF">PS655_04939</name>
    <name evidence="2" type="ORF">PS732_04507</name>
</gene>
<dbReference type="EMBL" id="CABVHJ010000020">
    <property type="protein sequence ID" value="VVN32309.1"/>
    <property type="molecule type" value="Genomic_DNA"/>
</dbReference>
<reference evidence="3 4" key="1">
    <citation type="submission" date="2019-09" db="EMBL/GenBank/DDBJ databases">
        <authorList>
            <person name="Chandra G."/>
            <person name="Truman W A."/>
        </authorList>
    </citation>
    <scope>NUCLEOTIDE SEQUENCE [LARGE SCALE GENOMIC DNA]</scope>
    <source>
        <strain evidence="1">PS655</strain>
        <strain evidence="2">PS732</strain>
    </source>
</reference>
<evidence type="ECO:0000313" key="1">
    <source>
        <dbReference type="EMBL" id="VVN32309.1"/>
    </source>
</evidence>
<organism evidence="1 4">
    <name type="scientific">Pseudomonas fluorescens</name>
    <dbReference type="NCBI Taxonomy" id="294"/>
    <lineage>
        <taxon>Bacteria</taxon>
        <taxon>Pseudomonadati</taxon>
        <taxon>Pseudomonadota</taxon>
        <taxon>Gammaproteobacteria</taxon>
        <taxon>Pseudomonadales</taxon>
        <taxon>Pseudomonadaceae</taxon>
        <taxon>Pseudomonas</taxon>
    </lineage>
</organism>
<proteinExistence type="predicted"/>
<accession>A0A5E7NBH2</accession>
<evidence type="ECO:0000313" key="4">
    <source>
        <dbReference type="Proteomes" id="UP000327167"/>
    </source>
</evidence>
<name>A0A5E7NBH2_PSEFL</name>
<dbReference type="Proteomes" id="UP000327167">
    <property type="component" value="Unassembled WGS sequence"/>
</dbReference>
<dbReference type="EMBL" id="CABVIJ010000023">
    <property type="protein sequence ID" value="VVP33413.1"/>
    <property type="molecule type" value="Genomic_DNA"/>
</dbReference>
<protein>
    <submittedName>
        <fullName evidence="1">Uncharacterized protein</fullName>
    </submittedName>
</protein>